<evidence type="ECO:0000313" key="1">
    <source>
        <dbReference type="EMBL" id="JAD22233.1"/>
    </source>
</evidence>
<proteinExistence type="predicted"/>
<accession>A0A0A8YA55</accession>
<organism evidence="1">
    <name type="scientific">Arundo donax</name>
    <name type="common">Giant reed</name>
    <name type="synonym">Donax arundinaceus</name>
    <dbReference type="NCBI Taxonomy" id="35708"/>
    <lineage>
        <taxon>Eukaryota</taxon>
        <taxon>Viridiplantae</taxon>
        <taxon>Streptophyta</taxon>
        <taxon>Embryophyta</taxon>
        <taxon>Tracheophyta</taxon>
        <taxon>Spermatophyta</taxon>
        <taxon>Magnoliopsida</taxon>
        <taxon>Liliopsida</taxon>
        <taxon>Poales</taxon>
        <taxon>Poaceae</taxon>
        <taxon>PACMAD clade</taxon>
        <taxon>Arundinoideae</taxon>
        <taxon>Arundineae</taxon>
        <taxon>Arundo</taxon>
    </lineage>
</organism>
<sequence>MFLTIAFFLIIC</sequence>
<dbReference type="EMBL" id="GBRH01275662">
    <property type="protein sequence ID" value="JAD22233.1"/>
    <property type="molecule type" value="Transcribed_RNA"/>
</dbReference>
<protein>
    <submittedName>
        <fullName evidence="1">Uncharacterized protein</fullName>
    </submittedName>
</protein>
<name>A0A0A8YA55_ARUDO</name>
<reference evidence="1" key="2">
    <citation type="journal article" date="2015" name="Data Brief">
        <title>Shoot transcriptome of the giant reed, Arundo donax.</title>
        <authorList>
            <person name="Barrero R.A."/>
            <person name="Guerrero F.D."/>
            <person name="Moolhuijzen P."/>
            <person name="Goolsby J.A."/>
            <person name="Tidwell J."/>
            <person name="Bellgard S.E."/>
            <person name="Bellgard M.I."/>
        </authorList>
    </citation>
    <scope>NUCLEOTIDE SEQUENCE</scope>
    <source>
        <tissue evidence="1">Shoot tissue taken approximately 20 cm above the soil surface</tissue>
    </source>
</reference>
<reference evidence="1" key="1">
    <citation type="submission" date="2014-09" db="EMBL/GenBank/DDBJ databases">
        <authorList>
            <person name="Magalhaes I.L.F."/>
            <person name="Oliveira U."/>
            <person name="Santos F.R."/>
            <person name="Vidigal T.H.D.A."/>
            <person name="Brescovit A.D."/>
            <person name="Santos A.J."/>
        </authorList>
    </citation>
    <scope>NUCLEOTIDE SEQUENCE</scope>
    <source>
        <tissue evidence="1">Shoot tissue taken approximately 20 cm above the soil surface</tissue>
    </source>
</reference>